<feature type="transmembrane region" description="Helical" evidence="2">
    <location>
        <begin position="21"/>
        <end position="41"/>
    </location>
</feature>
<sequence>MSDLDQELAARGSKASRTSKLTLALVVALVAVAAFGGGVFFQRSTGATTTTTTAAGGPPAAGRQAPGGGGAGGFVSGEVTKVSGSTLTITQPDGSSVQVTTNGETRVTLSSDGALTDLKPGDTVVVQGEQSSDGDLAASSVTEGMLGGGFRNSGGPRPTRTP</sequence>
<feature type="region of interest" description="Disordered" evidence="1">
    <location>
        <begin position="127"/>
        <end position="162"/>
    </location>
</feature>
<evidence type="ECO:0000259" key="3">
    <source>
        <dbReference type="Pfam" id="PF18914"/>
    </source>
</evidence>
<keyword evidence="2" id="KW-0472">Membrane</keyword>
<dbReference type="EMBL" id="JBHRZH010000009">
    <property type="protein sequence ID" value="MFC3761559.1"/>
    <property type="molecule type" value="Genomic_DNA"/>
</dbReference>
<dbReference type="RefSeq" id="WP_205114057.1">
    <property type="nucleotide sequence ID" value="NZ_JAFBCM010000001.1"/>
</dbReference>
<keyword evidence="2" id="KW-1133">Transmembrane helix</keyword>
<proteinExistence type="predicted"/>
<comment type="caution">
    <text evidence="4">The sequence shown here is derived from an EMBL/GenBank/DDBJ whole genome shotgun (WGS) entry which is preliminary data.</text>
</comment>
<feature type="compositionally biased region" description="Gly residues" evidence="1">
    <location>
        <begin position="65"/>
        <end position="74"/>
    </location>
</feature>
<name>A0ABV7YBW6_9ACTN</name>
<evidence type="ECO:0000313" key="5">
    <source>
        <dbReference type="Proteomes" id="UP001595699"/>
    </source>
</evidence>
<protein>
    <submittedName>
        <fullName evidence="4">DUF5666 domain-containing protein</fullName>
    </submittedName>
</protein>
<evidence type="ECO:0000256" key="2">
    <source>
        <dbReference type="SAM" id="Phobius"/>
    </source>
</evidence>
<keyword evidence="5" id="KW-1185">Reference proteome</keyword>
<dbReference type="InterPro" id="IPR043724">
    <property type="entry name" value="DUF5666"/>
</dbReference>
<keyword evidence="2" id="KW-0812">Transmembrane</keyword>
<feature type="region of interest" description="Disordered" evidence="1">
    <location>
        <begin position="49"/>
        <end position="74"/>
    </location>
</feature>
<dbReference type="Proteomes" id="UP001595699">
    <property type="component" value="Unassembled WGS sequence"/>
</dbReference>
<feature type="domain" description="DUF5666" evidence="3">
    <location>
        <begin position="77"/>
        <end position="141"/>
    </location>
</feature>
<organism evidence="4 5">
    <name type="scientific">Tenggerimyces flavus</name>
    <dbReference type="NCBI Taxonomy" id="1708749"/>
    <lineage>
        <taxon>Bacteria</taxon>
        <taxon>Bacillati</taxon>
        <taxon>Actinomycetota</taxon>
        <taxon>Actinomycetes</taxon>
        <taxon>Propionibacteriales</taxon>
        <taxon>Nocardioidaceae</taxon>
        <taxon>Tenggerimyces</taxon>
    </lineage>
</organism>
<reference evidence="5" key="1">
    <citation type="journal article" date="2019" name="Int. J. Syst. Evol. Microbiol.">
        <title>The Global Catalogue of Microorganisms (GCM) 10K type strain sequencing project: providing services to taxonomists for standard genome sequencing and annotation.</title>
        <authorList>
            <consortium name="The Broad Institute Genomics Platform"/>
            <consortium name="The Broad Institute Genome Sequencing Center for Infectious Disease"/>
            <person name="Wu L."/>
            <person name="Ma J."/>
        </authorList>
    </citation>
    <scope>NUCLEOTIDE SEQUENCE [LARGE SCALE GENOMIC DNA]</scope>
    <source>
        <strain evidence="5">CGMCC 4.7241</strain>
    </source>
</reference>
<evidence type="ECO:0000313" key="4">
    <source>
        <dbReference type="EMBL" id="MFC3761559.1"/>
    </source>
</evidence>
<feature type="compositionally biased region" description="Low complexity" evidence="1">
    <location>
        <begin position="49"/>
        <end position="64"/>
    </location>
</feature>
<dbReference type="Pfam" id="PF18914">
    <property type="entry name" value="DUF5666"/>
    <property type="match status" value="1"/>
</dbReference>
<gene>
    <name evidence="4" type="ORF">ACFOUW_11980</name>
</gene>
<evidence type="ECO:0000256" key="1">
    <source>
        <dbReference type="SAM" id="MobiDB-lite"/>
    </source>
</evidence>
<accession>A0ABV7YBW6</accession>